<protein>
    <recommendedName>
        <fullName evidence="3">Transposase</fullName>
    </recommendedName>
</protein>
<gene>
    <name evidence="1" type="ORF">CQ006_09630</name>
</gene>
<evidence type="ECO:0000313" key="1">
    <source>
        <dbReference type="EMBL" id="PRC06146.1"/>
    </source>
</evidence>
<evidence type="ECO:0008006" key="3">
    <source>
        <dbReference type="Google" id="ProtNLM"/>
    </source>
</evidence>
<dbReference type="GO" id="GO:0004803">
    <property type="term" value="F:transposase activity"/>
    <property type="evidence" value="ECO:0007669"/>
    <property type="project" value="InterPro"/>
</dbReference>
<accession>A0A2S9DU84</accession>
<reference evidence="1 2" key="1">
    <citation type="submission" date="2017-09" db="EMBL/GenBank/DDBJ databases">
        <title>Genomic, metabolic, and phenotypic characteristics of bacterial isolates from the natural microbiome of the model nematode Caenorhabditis elegans.</title>
        <authorList>
            <person name="Zimmermann J."/>
            <person name="Obeng N."/>
            <person name="Yang W."/>
            <person name="Obeng O."/>
            <person name="Kissoyan K."/>
            <person name="Pees B."/>
            <person name="Dirksen P."/>
            <person name="Hoppner M."/>
            <person name="Franke A."/>
            <person name="Rosenstiel P."/>
            <person name="Leippe M."/>
            <person name="Dierking K."/>
            <person name="Kaleta C."/>
            <person name="Schulenburg H."/>
        </authorList>
    </citation>
    <scope>NUCLEOTIDE SEQUENCE [LARGE SCALE GENOMIC DNA]</scope>
    <source>
        <strain evidence="1 2">MYb184</strain>
    </source>
</reference>
<dbReference type="Proteomes" id="UP000239458">
    <property type="component" value="Unassembled WGS sequence"/>
</dbReference>
<comment type="caution">
    <text evidence="1">The sequence shown here is derived from an EMBL/GenBank/DDBJ whole genome shotgun (WGS) entry which is preliminary data.</text>
</comment>
<dbReference type="AlphaFoldDB" id="A0A2S9DU84"/>
<dbReference type="Pfam" id="PF01527">
    <property type="entry name" value="HTH_Tnp_1"/>
    <property type="match status" value="1"/>
</dbReference>
<evidence type="ECO:0000313" key="2">
    <source>
        <dbReference type="Proteomes" id="UP000239458"/>
    </source>
</evidence>
<name>A0A2S9DU84_PSECE</name>
<dbReference type="EMBL" id="PCQE01000012">
    <property type="protein sequence ID" value="PRC06146.1"/>
    <property type="molecule type" value="Genomic_DNA"/>
</dbReference>
<dbReference type="InterPro" id="IPR002514">
    <property type="entry name" value="Transposase_8"/>
</dbReference>
<dbReference type="GO" id="GO:0006313">
    <property type="term" value="P:DNA transposition"/>
    <property type="evidence" value="ECO:0007669"/>
    <property type="project" value="InterPro"/>
</dbReference>
<proteinExistence type="predicted"/>
<dbReference type="GO" id="GO:0003677">
    <property type="term" value="F:DNA binding"/>
    <property type="evidence" value="ECO:0007669"/>
    <property type="project" value="InterPro"/>
</dbReference>
<organism evidence="1 2">
    <name type="scientific">Pseudomonas cedrina</name>
    <dbReference type="NCBI Taxonomy" id="651740"/>
    <lineage>
        <taxon>Bacteria</taxon>
        <taxon>Pseudomonadati</taxon>
        <taxon>Pseudomonadota</taxon>
        <taxon>Gammaproteobacteria</taxon>
        <taxon>Pseudomonadales</taxon>
        <taxon>Pseudomonadaceae</taxon>
        <taxon>Pseudomonas</taxon>
    </lineage>
</organism>
<sequence length="102" mass="11472">MSNVAHSACRRHTAHRIAREHDVNANLVFRWRRQYQEGLFGTVSQSATLLPVQVIEAPIDLPHVVQPQAEALENDDRQAASYAVRSQLRATGRDDRSTSVEP</sequence>